<dbReference type="Gene3D" id="1.25.40.10">
    <property type="entry name" value="Tetratricopeptide repeat domain"/>
    <property type="match status" value="1"/>
</dbReference>
<evidence type="ECO:0000313" key="1">
    <source>
        <dbReference type="EMBL" id="KAI9246239.1"/>
    </source>
</evidence>
<dbReference type="InterPro" id="IPR011990">
    <property type="entry name" value="TPR-like_helical_dom_sf"/>
</dbReference>
<evidence type="ECO:0000313" key="2">
    <source>
        <dbReference type="Proteomes" id="UP001209540"/>
    </source>
</evidence>
<dbReference type="AlphaFoldDB" id="A0AAD5JX92"/>
<gene>
    <name evidence="1" type="ORF">BDA99DRAFT_266569</name>
</gene>
<reference evidence="1" key="1">
    <citation type="journal article" date="2022" name="IScience">
        <title>Evolution of zygomycete secretomes and the origins of terrestrial fungal ecologies.</title>
        <authorList>
            <person name="Chang Y."/>
            <person name="Wang Y."/>
            <person name="Mondo S."/>
            <person name="Ahrendt S."/>
            <person name="Andreopoulos W."/>
            <person name="Barry K."/>
            <person name="Beard J."/>
            <person name="Benny G.L."/>
            <person name="Blankenship S."/>
            <person name="Bonito G."/>
            <person name="Cuomo C."/>
            <person name="Desiro A."/>
            <person name="Gervers K.A."/>
            <person name="Hundley H."/>
            <person name="Kuo A."/>
            <person name="LaButti K."/>
            <person name="Lang B.F."/>
            <person name="Lipzen A."/>
            <person name="O'Donnell K."/>
            <person name="Pangilinan J."/>
            <person name="Reynolds N."/>
            <person name="Sandor L."/>
            <person name="Smith M.E."/>
            <person name="Tsang A."/>
            <person name="Grigoriev I.V."/>
            <person name="Stajich J.E."/>
            <person name="Spatafora J.W."/>
        </authorList>
    </citation>
    <scope>NUCLEOTIDE SEQUENCE</scope>
    <source>
        <strain evidence="1">RSA 2281</strain>
    </source>
</reference>
<keyword evidence="2" id="KW-1185">Reference proteome</keyword>
<name>A0AAD5JX92_9FUNG</name>
<reference evidence="1" key="2">
    <citation type="submission" date="2023-02" db="EMBL/GenBank/DDBJ databases">
        <authorList>
            <consortium name="DOE Joint Genome Institute"/>
            <person name="Mondo S.J."/>
            <person name="Chang Y."/>
            <person name="Wang Y."/>
            <person name="Ahrendt S."/>
            <person name="Andreopoulos W."/>
            <person name="Barry K."/>
            <person name="Beard J."/>
            <person name="Benny G.L."/>
            <person name="Blankenship S."/>
            <person name="Bonito G."/>
            <person name="Cuomo C."/>
            <person name="Desiro A."/>
            <person name="Gervers K.A."/>
            <person name="Hundley H."/>
            <person name="Kuo A."/>
            <person name="LaButti K."/>
            <person name="Lang B.F."/>
            <person name="Lipzen A."/>
            <person name="O'Donnell K."/>
            <person name="Pangilinan J."/>
            <person name="Reynolds N."/>
            <person name="Sandor L."/>
            <person name="Smith M.W."/>
            <person name="Tsang A."/>
            <person name="Grigoriev I.V."/>
            <person name="Stajich J.E."/>
            <person name="Spatafora J.W."/>
        </authorList>
    </citation>
    <scope>NUCLEOTIDE SEQUENCE</scope>
    <source>
        <strain evidence="1">RSA 2281</strain>
    </source>
</reference>
<dbReference type="Proteomes" id="UP001209540">
    <property type="component" value="Unassembled WGS sequence"/>
</dbReference>
<dbReference type="Gene3D" id="1.20.1280.50">
    <property type="match status" value="1"/>
</dbReference>
<proteinExistence type="predicted"/>
<comment type="caution">
    <text evidence="1">The sequence shown here is derived from an EMBL/GenBank/DDBJ whole genome shotgun (WGS) entry which is preliminary data.</text>
</comment>
<sequence length="261" mass="29992">MTKNALTFPLYTLNVNPAKSSFFKVSKAIDTHDFDRAIDLATSTIDHIEQSLLFNVLDHRAYSLAINAKFVMATKDIHRMIEIKPTSPIGYRRLGDIYAIQGKQVHAINAFELGLQRASQEDPEYARLLDCKYMAIQQSQKRVDFIAKLPLEVLEIIVKLLSKEIKLTCFTVSNTWCKRVVECSPASWQVLTNEDDYQEEEQLINVIPRIATYIKDLTINTKNQRVRLKCLHTMRKGRFKNIRSLYLTGKKKVNVEKGALV</sequence>
<organism evidence="1 2">
    <name type="scientific">Phascolomyces articulosus</name>
    <dbReference type="NCBI Taxonomy" id="60185"/>
    <lineage>
        <taxon>Eukaryota</taxon>
        <taxon>Fungi</taxon>
        <taxon>Fungi incertae sedis</taxon>
        <taxon>Mucoromycota</taxon>
        <taxon>Mucoromycotina</taxon>
        <taxon>Mucoromycetes</taxon>
        <taxon>Mucorales</taxon>
        <taxon>Lichtheimiaceae</taxon>
        <taxon>Phascolomyces</taxon>
    </lineage>
</organism>
<dbReference type="InterPro" id="IPR036047">
    <property type="entry name" value="F-box-like_dom_sf"/>
</dbReference>
<protein>
    <recommendedName>
        <fullName evidence="3">F-box domain-containing protein</fullName>
    </recommendedName>
</protein>
<dbReference type="SUPFAM" id="SSF48452">
    <property type="entry name" value="TPR-like"/>
    <property type="match status" value="1"/>
</dbReference>
<dbReference type="EMBL" id="JAIXMP010000047">
    <property type="protein sequence ID" value="KAI9246239.1"/>
    <property type="molecule type" value="Genomic_DNA"/>
</dbReference>
<evidence type="ECO:0008006" key="3">
    <source>
        <dbReference type="Google" id="ProtNLM"/>
    </source>
</evidence>
<accession>A0AAD5JX92</accession>
<dbReference type="SUPFAM" id="SSF81383">
    <property type="entry name" value="F-box domain"/>
    <property type="match status" value="1"/>
</dbReference>